<keyword evidence="1" id="KW-0862">Zinc</keyword>
<dbReference type="Proteomes" id="UP000663836">
    <property type="component" value="Unassembled WGS sequence"/>
</dbReference>
<feature type="compositionally biased region" description="Polar residues" evidence="2">
    <location>
        <begin position="31"/>
        <end position="41"/>
    </location>
</feature>
<dbReference type="SUPFAM" id="SSF57756">
    <property type="entry name" value="Retrovirus zinc finger-like domains"/>
    <property type="match status" value="1"/>
</dbReference>
<dbReference type="Proteomes" id="UP000663889">
    <property type="component" value="Unassembled WGS sequence"/>
</dbReference>
<evidence type="ECO:0000313" key="4">
    <source>
        <dbReference type="EMBL" id="CAF0940209.1"/>
    </source>
</evidence>
<evidence type="ECO:0000313" key="8">
    <source>
        <dbReference type="EMBL" id="CAF4073993.1"/>
    </source>
</evidence>
<dbReference type="PANTHER" id="PTHR33194">
    <property type="entry name" value="ZINC KNUCKLE DOMAINCONTAINING PROTEIN"/>
    <property type="match status" value="1"/>
</dbReference>
<dbReference type="Proteomes" id="UP000663882">
    <property type="component" value="Unassembled WGS sequence"/>
</dbReference>
<evidence type="ECO:0000313" key="7">
    <source>
        <dbReference type="EMBL" id="CAF4043629.1"/>
    </source>
</evidence>
<reference evidence="5" key="1">
    <citation type="submission" date="2021-02" db="EMBL/GenBank/DDBJ databases">
        <authorList>
            <person name="Nowell W R."/>
        </authorList>
    </citation>
    <scope>NUCLEOTIDE SEQUENCE</scope>
</reference>
<keyword evidence="1" id="KW-0479">Metal-binding</keyword>
<dbReference type="InterPro" id="IPR001878">
    <property type="entry name" value="Znf_CCHC"/>
</dbReference>
<evidence type="ECO:0000313" key="9">
    <source>
        <dbReference type="EMBL" id="CAF4135327.1"/>
    </source>
</evidence>
<dbReference type="EMBL" id="CAJOBD010009448">
    <property type="protein sequence ID" value="CAF4135327.1"/>
    <property type="molecule type" value="Genomic_DNA"/>
</dbReference>
<organism evidence="5 10">
    <name type="scientific">Rotaria sordida</name>
    <dbReference type="NCBI Taxonomy" id="392033"/>
    <lineage>
        <taxon>Eukaryota</taxon>
        <taxon>Metazoa</taxon>
        <taxon>Spiralia</taxon>
        <taxon>Gnathifera</taxon>
        <taxon>Rotifera</taxon>
        <taxon>Eurotatoria</taxon>
        <taxon>Bdelloidea</taxon>
        <taxon>Philodinida</taxon>
        <taxon>Philodinidae</taxon>
        <taxon>Rotaria</taxon>
    </lineage>
</organism>
<dbReference type="EMBL" id="CAJOBE010007708">
    <property type="protein sequence ID" value="CAF4043629.1"/>
    <property type="molecule type" value="Genomic_DNA"/>
</dbReference>
<dbReference type="InterPro" id="IPR036875">
    <property type="entry name" value="Znf_CCHC_sf"/>
</dbReference>
<sequence length="341" mass="38745">MLAEEIAQAQARAAIQAEERIARHEARSRSKSPSQLMSTDSRVDISRSTTIMEGPQYSKIIDSIPTFSGDPHENINDWLDIISLKFDIIGYDSRQKRRFIPQYLAGNALKWHLAHREELSSWNEYLNAITSAFPPLITTSRDMNLKMLRDRKQADTEPFINYYTSVVALCQKHVSDMPDDQIIDWLKAGMKVTLYEKLQGEEFPTPQALLLRAQRVELDNAVLDSRKAECSVHAPVIPVSIPAHYNHQKRWNSPTSSQRTSTPLYTSSYPPPLLAIPSPPQAPFFLNTPRFRNSFVSQSSNYNYPISSTSGPSNHPRRPVICYSCNQPGHISPHCPYHPKD</sequence>
<feature type="domain" description="CCHC-type" evidence="3">
    <location>
        <begin position="322"/>
        <end position="336"/>
    </location>
</feature>
<accession>A0A815RU53</accession>
<dbReference type="GO" id="GO:0003676">
    <property type="term" value="F:nucleic acid binding"/>
    <property type="evidence" value="ECO:0007669"/>
    <property type="project" value="InterPro"/>
</dbReference>
<dbReference type="OrthoDB" id="10056034at2759"/>
<evidence type="ECO:0000259" key="3">
    <source>
        <dbReference type="PROSITE" id="PS50158"/>
    </source>
</evidence>
<evidence type="ECO:0000256" key="1">
    <source>
        <dbReference type="PROSITE-ProRule" id="PRU00047"/>
    </source>
</evidence>
<proteinExistence type="predicted"/>
<dbReference type="Proteomes" id="UP000663874">
    <property type="component" value="Unassembled WGS sequence"/>
</dbReference>
<dbReference type="EMBL" id="CAJNOO010000426">
    <property type="protein sequence ID" value="CAF0940209.1"/>
    <property type="molecule type" value="Genomic_DNA"/>
</dbReference>
<comment type="caution">
    <text evidence="5">The sequence shown here is derived from an EMBL/GenBank/DDBJ whole genome shotgun (WGS) entry which is preliminary data.</text>
</comment>
<protein>
    <recommendedName>
        <fullName evidence="3">CCHC-type domain-containing protein</fullName>
    </recommendedName>
</protein>
<dbReference type="EMBL" id="CAJNOU010005578">
    <property type="protein sequence ID" value="CAF1482516.1"/>
    <property type="molecule type" value="Genomic_DNA"/>
</dbReference>
<name>A0A815RU53_9BILA</name>
<dbReference type="Proteomes" id="UP000663823">
    <property type="component" value="Unassembled WGS sequence"/>
</dbReference>
<dbReference type="PANTHER" id="PTHR33194:SF4">
    <property type="entry name" value="CCHC-TYPE DOMAIN-CONTAINING PROTEIN"/>
    <property type="match status" value="1"/>
</dbReference>
<dbReference type="EMBL" id="CAJOAX010010376">
    <property type="protein sequence ID" value="CAF4073993.1"/>
    <property type="molecule type" value="Genomic_DNA"/>
</dbReference>
<evidence type="ECO:0000256" key="2">
    <source>
        <dbReference type="SAM" id="MobiDB-lite"/>
    </source>
</evidence>
<gene>
    <name evidence="7" type="ORF">FNK824_LOCUS28316</name>
    <name evidence="9" type="ORF">JBS370_LOCUS33245</name>
    <name evidence="8" type="ORF">OTI717_LOCUS32828</name>
    <name evidence="4" type="ORF">RFH988_LOCUS11037</name>
    <name evidence="5" type="ORF">SEV965_LOCUS35172</name>
    <name evidence="6" type="ORF">ZHD862_LOCUS36651</name>
</gene>
<dbReference type="AlphaFoldDB" id="A0A815RU53"/>
<dbReference type="Proteomes" id="UP000663864">
    <property type="component" value="Unassembled WGS sequence"/>
</dbReference>
<keyword evidence="1" id="KW-0863">Zinc-finger</keyword>
<dbReference type="GO" id="GO:0008270">
    <property type="term" value="F:zinc ion binding"/>
    <property type="evidence" value="ECO:0007669"/>
    <property type="project" value="UniProtKB-KW"/>
</dbReference>
<evidence type="ECO:0000313" key="6">
    <source>
        <dbReference type="EMBL" id="CAF1483125.1"/>
    </source>
</evidence>
<evidence type="ECO:0000313" key="10">
    <source>
        <dbReference type="Proteomes" id="UP000663889"/>
    </source>
</evidence>
<dbReference type="PROSITE" id="PS50158">
    <property type="entry name" value="ZF_CCHC"/>
    <property type="match status" value="1"/>
</dbReference>
<feature type="region of interest" description="Disordered" evidence="2">
    <location>
        <begin position="22"/>
        <end position="41"/>
    </location>
</feature>
<evidence type="ECO:0000313" key="5">
    <source>
        <dbReference type="EMBL" id="CAF1482516.1"/>
    </source>
</evidence>
<dbReference type="EMBL" id="CAJNOT010006141">
    <property type="protein sequence ID" value="CAF1483125.1"/>
    <property type="molecule type" value="Genomic_DNA"/>
</dbReference>